<gene>
    <name evidence="2" type="ORF">GCM10011333_18410</name>
</gene>
<comment type="caution">
    <text evidence="2">The sequence shown here is derived from an EMBL/GenBank/DDBJ whole genome shotgun (WGS) entry which is preliminary data.</text>
</comment>
<name>A0A8J2XKQ7_9MICO</name>
<feature type="compositionally biased region" description="Low complexity" evidence="1">
    <location>
        <begin position="153"/>
        <end position="165"/>
    </location>
</feature>
<protein>
    <recommendedName>
        <fullName evidence="4">Serine/arginine repetitive matrix protein 2</fullName>
    </recommendedName>
</protein>
<evidence type="ECO:0000313" key="3">
    <source>
        <dbReference type="Proteomes" id="UP000616114"/>
    </source>
</evidence>
<keyword evidence="3" id="KW-1185">Reference proteome</keyword>
<evidence type="ECO:0000313" key="2">
    <source>
        <dbReference type="EMBL" id="GGA15740.1"/>
    </source>
</evidence>
<feature type="region of interest" description="Disordered" evidence="1">
    <location>
        <begin position="138"/>
        <end position="165"/>
    </location>
</feature>
<reference evidence="2" key="1">
    <citation type="journal article" date="2014" name="Int. J. Syst. Evol. Microbiol.">
        <title>Complete genome sequence of Corynebacterium casei LMG S-19264T (=DSM 44701T), isolated from a smear-ripened cheese.</title>
        <authorList>
            <consortium name="US DOE Joint Genome Institute (JGI-PGF)"/>
            <person name="Walter F."/>
            <person name="Albersmeier A."/>
            <person name="Kalinowski J."/>
            <person name="Ruckert C."/>
        </authorList>
    </citation>
    <scope>NUCLEOTIDE SEQUENCE</scope>
    <source>
        <strain evidence="2">CGMCC 1.12785</strain>
    </source>
</reference>
<organism evidence="2 3">
    <name type="scientific">Sediminivirga luteola</name>
    <dbReference type="NCBI Taxonomy" id="1774748"/>
    <lineage>
        <taxon>Bacteria</taxon>
        <taxon>Bacillati</taxon>
        <taxon>Actinomycetota</taxon>
        <taxon>Actinomycetes</taxon>
        <taxon>Micrococcales</taxon>
        <taxon>Brevibacteriaceae</taxon>
        <taxon>Sediminivirga</taxon>
    </lineage>
</organism>
<evidence type="ECO:0008006" key="4">
    <source>
        <dbReference type="Google" id="ProtNLM"/>
    </source>
</evidence>
<sequence>MTTTNVPSRTDFTTGEGLRALLHRLHQGGPRAWRADAEAAALMHYAAEKYAPLARKHGLDAWEAASAAFEAMRTPATRRADDPWAVVTRAVQVTCIAEERGNGLLCSPHQARRVQFSVFHDAERFSDRENPLADFHPAFHHHDPTGTDLASGPEPTTESSTAASSAAEDTIALFTMLGWPPHTARGAIEYVCERLARAGSRHTAFEALRRDKSARALLDLPAPSWHGLLRTVLGNPEPTYTGTSLGRGVLVRLLIGEPLRVLLRDDDLVLTITVAAPSSPSGGEGRG</sequence>
<dbReference type="Proteomes" id="UP000616114">
    <property type="component" value="Unassembled WGS sequence"/>
</dbReference>
<reference evidence="2" key="2">
    <citation type="submission" date="2020-09" db="EMBL/GenBank/DDBJ databases">
        <authorList>
            <person name="Sun Q."/>
            <person name="Zhou Y."/>
        </authorList>
    </citation>
    <scope>NUCLEOTIDE SEQUENCE</scope>
    <source>
        <strain evidence="2">CGMCC 1.12785</strain>
    </source>
</reference>
<evidence type="ECO:0000256" key="1">
    <source>
        <dbReference type="SAM" id="MobiDB-lite"/>
    </source>
</evidence>
<accession>A0A8J2XKQ7</accession>
<dbReference type="EMBL" id="BMFY01000007">
    <property type="protein sequence ID" value="GGA15740.1"/>
    <property type="molecule type" value="Genomic_DNA"/>
</dbReference>
<dbReference type="AlphaFoldDB" id="A0A8J2XKQ7"/>
<proteinExistence type="predicted"/>
<dbReference type="RefSeq" id="WP_188550625.1">
    <property type="nucleotide sequence ID" value="NZ_BMFY01000007.1"/>
</dbReference>